<feature type="compositionally biased region" description="Basic and acidic residues" evidence="12">
    <location>
        <begin position="199"/>
        <end position="224"/>
    </location>
</feature>
<comment type="subcellular location">
    <subcellularLocation>
        <location evidence="1 10">Endoplasmic reticulum membrane</location>
        <topology evidence="1 10">Multi-pass membrane protein</topology>
    </subcellularLocation>
</comment>
<proteinExistence type="inferred from homology"/>
<dbReference type="Pfam" id="PF03062">
    <property type="entry name" value="MBOAT"/>
    <property type="match status" value="1"/>
</dbReference>
<dbReference type="GO" id="GO:0019432">
    <property type="term" value="P:triglyceride biosynthetic process"/>
    <property type="evidence" value="ECO:0007669"/>
    <property type="project" value="TreeGrafter"/>
</dbReference>
<feature type="transmembrane region" description="Helical" evidence="13">
    <location>
        <begin position="542"/>
        <end position="561"/>
    </location>
</feature>
<dbReference type="PANTHER" id="PTHR10408">
    <property type="entry name" value="STEROL O-ACYLTRANSFERASE"/>
    <property type="match status" value="1"/>
</dbReference>
<dbReference type="GO" id="GO:0004144">
    <property type="term" value="F:diacylglycerol O-acyltransferase activity"/>
    <property type="evidence" value="ECO:0007669"/>
    <property type="project" value="UniProtKB-ARBA"/>
</dbReference>
<evidence type="ECO:0000256" key="6">
    <source>
        <dbReference type="ARBA" id="ARBA00022824"/>
    </source>
</evidence>
<evidence type="ECO:0000256" key="2">
    <source>
        <dbReference type="ARBA" id="ARBA00005189"/>
    </source>
</evidence>
<dbReference type="PIRSF" id="PIRSF000439">
    <property type="entry name" value="Oat_ACAT_DAG_ARE"/>
    <property type="match status" value="1"/>
</dbReference>
<comment type="pathway">
    <text evidence="2">Lipid metabolism.</text>
</comment>
<sequence>MVKDSLQDVDGLRRRTIVPQYTSEAIRKVYNILKSKQSKFDFVRESESQSESESESSHRPPARFRPTPMGSQPIKQNNVLVSQNRHSLLSSESNEGVTFKGFMNLAITILVVSHFRLMLENIKKYGFLLGFSYDAITNFIGDPYSWPSTSMILSFNLWILSAYACERVAARYLEKKLKEFEKPTRKNKNKPTKEVVVSDGEREDSNKSSQKSDNHTSDTEGKVEVKKKKISNKERRAKFVLGRTQSLTRMFYLIHILSLLTVPITLTYTLRPHPLAATISTAVLIITFMKLTSYSVVNYALRAKRFVEKFKSIETGQPISLDSNNSQVYPDNITLFDIYYFMMAPTLVYEESHPRTDRIRWGWLTRRILELFFFTFMQLFMVQQYIVPLVQNAMLPLSRNDSVGIMERLMKLTVPNIVTWIMMFYTVFHLGLNITAELLRYGDRLFYLDWWNSTDMSYFWRCWNIPVHKWCVVHVYAPLIKRGYGQSFASFCVFFVSAVFHEVAVSVPFNTIKIWAFTAMMAQMPICLITKKYTKGKQFGNVIFWGSFMFGQANCILMYYYDFYKVHVPAEQF</sequence>
<dbReference type="EMBL" id="JAOPGA020001531">
    <property type="protein sequence ID" value="KAL0489204.1"/>
    <property type="molecule type" value="Genomic_DNA"/>
</dbReference>
<evidence type="ECO:0000256" key="7">
    <source>
        <dbReference type="ARBA" id="ARBA00022989"/>
    </source>
</evidence>
<evidence type="ECO:0000256" key="5">
    <source>
        <dbReference type="ARBA" id="ARBA00022692"/>
    </source>
</evidence>
<keyword evidence="6 10" id="KW-0256">Endoplasmic reticulum</keyword>
<comment type="similarity">
    <text evidence="3 10">Belongs to the membrane-bound acyltransferase family. Sterol o-acyltransferase subfamily.</text>
</comment>
<dbReference type="AlphaFoldDB" id="A0AAW2ZIK1"/>
<evidence type="ECO:0000256" key="1">
    <source>
        <dbReference type="ARBA" id="ARBA00004477"/>
    </source>
</evidence>
<dbReference type="Proteomes" id="UP001431209">
    <property type="component" value="Unassembled WGS sequence"/>
</dbReference>
<dbReference type="GO" id="GO:0005789">
    <property type="term" value="C:endoplasmic reticulum membrane"/>
    <property type="evidence" value="ECO:0007669"/>
    <property type="project" value="UniProtKB-SubCell"/>
</dbReference>
<organism evidence="14 15">
    <name type="scientific">Acrasis kona</name>
    <dbReference type="NCBI Taxonomy" id="1008807"/>
    <lineage>
        <taxon>Eukaryota</taxon>
        <taxon>Discoba</taxon>
        <taxon>Heterolobosea</taxon>
        <taxon>Tetramitia</taxon>
        <taxon>Eutetramitia</taxon>
        <taxon>Acrasidae</taxon>
        <taxon>Acrasis</taxon>
    </lineage>
</organism>
<evidence type="ECO:0000256" key="11">
    <source>
        <dbReference type="PIRSR" id="PIRSR000439-1"/>
    </source>
</evidence>
<dbReference type="InterPro" id="IPR004299">
    <property type="entry name" value="MBOAT_fam"/>
</dbReference>
<gene>
    <name evidence="14" type="ORF">AKO1_013730</name>
</gene>
<comment type="caution">
    <text evidence="14">The sequence shown here is derived from an EMBL/GenBank/DDBJ whole genome shotgun (WGS) entry which is preliminary data.</text>
</comment>
<feature type="transmembrane region" description="Helical" evidence="13">
    <location>
        <begin position="276"/>
        <end position="301"/>
    </location>
</feature>
<reference evidence="14 15" key="1">
    <citation type="submission" date="2024-03" db="EMBL/GenBank/DDBJ databases">
        <title>The Acrasis kona genome and developmental transcriptomes reveal deep origins of eukaryotic multicellular pathways.</title>
        <authorList>
            <person name="Sheikh S."/>
            <person name="Fu C.-J."/>
            <person name="Brown M.W."/>
            <person name="Baldauf S.L."/>
        </authorList>
    </citation>
    <scope>NUCLEOTIDE SEQUENCE [LARGE SCALE GENOMIC DNA]</scope>
    <source>
        <strain evidence="14 15">ATCC MYA-3509</strain>
    </source>
</reference>
<keyword evidence="4 10" id="KW-0808">Transferase</keyword>
<feature type="transmembrane region" description="Helical" evidence="13">
    <location>
        <begin position="250"/>
        <end position="270"/>
    </location>
</feature>
<name>A0AAW2ZIK1_9EUKA</name>
<dbReference type="InterPro" id="IPR014371">
    <property type="entry name" value="Oat_ACAT_DAG_ARE"/>
</dbReference>
<feature type="active site" evidence="11">
    <location>
        <position position="501"/>
    </location>
</feature>
<evidence type="ECO:0000256" key="4">
    <source>
        <dbReference type="ARBA" id="ARBA00022679"/>
    </source>
</evidence>
<feature type="transmembrane region" description="Helical" evidence="13">
    <location>
        <begin position="368"/>
        <end position="387"/>
    </location>
</feature>
<evidence type="ECO:0000256" key="12">
    <source>
        <dbReference type="SAM" id="MobiDB-lite"/>
    </source>
</evidence>
<evidence type="ECO:0000313" key="14">
    <source>
        <dbReference type="EMBL" id="KAL0489204.1"/>
    </source>
</evidence>
<evidence type="ECO:0000256" key="8">
    <source>
        <dbReference type="ARBA" id="ARBA00023136"/>
    </source>
</evidence>
<keyword evidence="8 10" id="KW-0472">Membrane</keyword>
<evidence type="ECO:0000313" key="15">
    <source>
        <dbReference type="Proteomes" id="UP001431209"/>
    </source>
</evidence>
<dbReference type="PANTHER" id="PTHR10408:SF7">
    <property type="entry name" value="DIACYLGLYCEROL O-ACYLTRANSFERASE 1"/>
    <property type="match status" value="1"/>
</dbReference>
<protein>
    <recommendedName>
        <fullName evidence="10">O-acyltransferase</fullName>
    </recommendedName>
</protein>
<keyword evidence="7 13" id="KW-1133">Transmembrane helix</keyword>
<evidence type="ECO:0000256" key="13">
    <source>
        <dbReference type="SAM" id="Phobius"/>
    </source>
</evidence>
<keyword evidence="15" id="KW-1185">Reference proteome</keyword>
<keyword evidence="9 10" id="KW-0012">Acyltransferase</keyword>
<accession>A0AAW2ZIK1</accession>
<evidence type="ECO:0000256" key="3">
    <source>
        <dbReference type="ARBA" id="ARBA00009010"/>
    </source>
</evidence>
<feature type="transmembrane region" description="Helical" evidence="13">
    <location>
        <begin position="417"/>
        <end position="436"/>
    </location>
</feature>
<feature type="region of interest" description="Disordered" evidence="12">
    <location>
        <begin position="183"/>
        <end position="227"/>
    </location>
</feature>
<keyword evidence="5 13" id="KW-0812">Transmembrane</keyword>
<evidence type="ECO:0000256" key="9">
    <source>
        <dbReference type="ARBA" id="ARBA00023315"/>
    </source>
</evidence>
<evidence type="ECO:0000256" key="10">
    <source>
        <dbReference type="PIRNR" id="PIRNR000439"/>
    </source>
</evidence>
<feature type="region of interest" description="Disordered" evidence="12">
    <location>
        <begin position="44"/>
        <end position="73"/>
    </location>
</feature>